<accession>G9XWQ8</accession>
<reference evidence="2 3" key="1">
    <citation type="submission" date="2011-08" db="EMBL/GenBank/DDBJ databases">
        <authorList>
            <person name="Weinstock G."/>
            <person name="Sodergren E."/>
            <person name="Clifton S."/>
            <person name="Fulton L."/>
            <person name="Fulton B."/>
            <person name="Courtney L."/>
            <person name="Fronick C."/>
            <person name="Harrison M."/>
            <person name="Strong C."/>
            <person name="Farmer C."/>
            <person name="Delahaunty K."/>
            <person name="Markovic C."/>
            <person name="Hall O."/>
            <person name="Minx P."/>
            <person name="Tomlinson C."/>
            <person name="Mitreva M."/>
            <person name="Hou S."/>
            <person name="Chen J."/>
            <person name="Wollam A."/>
            <person name="Pepin K.H."/>
            <person name="Johnson M."/>
            <person name="Bhonagiri V."/>
            <person name="Zhang X."/>
            <person name="Suruliraj S."/>
            <person name="Warren W."/>
            <person name="Chinwalla A."/>
            <person name="Mardis E.R."/>
            <person name="Wilson R.K."/>
        </authorList>
    </citation>
    <scope>NUCLEOTIDE SEQUENCE [LARGE SCALE GENOMIC DNA]</scope>
    <source>
        <strain evidence="2 3">DP7</strain>
    </source>
</reference>
<sequence>MIGVWRGLPGCHTNTEKNQRRSPCVDPARPMGFAKAGISHAVSIFPSQQTGISSLNRKAGSIL</sequence>
<protein>
    <submittedName>
        <fullName evidence="2">Uncharacterized protein</fullName>
    </submittedName>
</protein>
<evidence type="ECO:0000256" key="1">
    <source>
        <dbReference type="SAM" id="MobiDB-lite"/>
    </source>
</evidence>
<proteinExistence type="predicted"/>
<dbReference type="Proteomes" id="UP000004416">
    <property type="component" value="Unassembled WGS sequence"/>
</dbReference>
<evidence type="ECO:0000313" key="3">
    <source>
        <dbReference type="Proteomes" id="UP000004416"/>
    </source>
</evidence>
<feature type="region of interest" description="Disordered" evidence="1">
    <location>
        <begin position="1"/>
        <end position="24"/>
    </location>
</feature>
<dbReference type="HOGENOM" id="CLU_2878502_0_0_9"/>
<dbReference type="EMBL" id="AFZX01000141">
    <property type="protein sequence ID" value="EHL03933.1"/>
    <property type="molecule type" value="Genomic_DNA"/>
</dbReference>
<name>G9XWQ8_DESHA</name>
<comment type="caution">
    <text evidence="2">The sequence shown here is derived from an EMBL/GenBank/DDBJ whole genome shotgun (WGS) entry which is preliminary data.</text>
</comment>
<evidence type="ECO:0000313" key="2">
    <source>
        <dbReference type="EMBL" id="EHL03933.1"/>
    </source>
</evidence>
<gene>
    <name evidence="2" type="ORF">HMPREF0322_05425</name>
</gene>
<organism evidence="2 3">
    <name type="scientific">Desulfitobacterium hafniense DP7</name>
    <dbReference type="NCBI Taxonomy" id="537010"/>
    <lineage>
        <taxon>Bacteria</taxon>
        <taxon>Bacillati</taxon>
        <taxon>Bacillota</taxon>
        <taxon>Clostridia</taxon>
        <taxon>Eubacteriales</taxon>
        <taxon>Desulfitobacteriaceae</taxon>
        <taxon>Desulfitobacterium</taxon>
    </lineage>
</organism>
<dbReference type="AlphaFoldDB" id="G9XWQ8"/>